<keyword evidence="2" id="KW-1185">Reference proteome</keyword>
<reference evidence="1 2" key="1">
    <citation type="journal article" date="2006" name="Nature">
        <title>Global trends of whole-genome duplications revealed by the ciliate Paramecium tetraurelia.</title>
        <authorList>
            <consortium name="Genoscope"/>
            <person name="Aury J.-M."/>
            <person name="Jaillon O."/>
            <person name="Duret L."/>
            <person name="Noel B."/>
            <person name="Jubin C."/>
            <person name="Porcel B.M."/>
            <person name="Segurens B."/>
            <person name="Daubin V."/>
            <person name="Anthouard V."/>
            <person name="Aiach N."/>
            <person name="Arnaiz O."/>
            <person name="Billaut A."/>
            <person name="Beisson J."/>
            <person name="Blanc I."/>
            <person name="Bouhouche K."/>
            <person name="Camara F."/>
            <person name="Duharcourt S."/>
            <person name="Guigo R."/>
            <person name="Gogendeau D."/>
            <person name="Katinka M."/>
            <person name="Keller A.-M."/>
            <person name="Kissmehl R."/>
            <person name="Klotz C."/>
            <person name="Koll F."/>
            <person name="Le Moue A."/>
            <person name="Lepere C."/>
            <person name="Malinsky S."/>
            <person name="Nowacki M."/>
            <person name="Nowak J.K."/>
            <person name="Plattner H."/>
            <person name="Poulain J."/>
            <person name="Ruiz F."/>
            <person name="Serrano V."/>
            <person name="Zagulski M."/>
            <person name="Dessen P."/>
            <person name="Betermier M."/>
            <person name="Weissenbach J."/>
            <person name="Scarpelli C."/>
            <person name="Schachter V."/>
            <person name="Sperling L."/>
            <person name="Meyer E."/>
            <person name="Cohen J."/>
            <person name="Wincker P."/>
        </authorList>
    </citation>
    <scope>NUCLEOTIDE SEQUENCE [LARGE SCALE GENOMIC DNA]</scope>
    <source>
        <strain evidence="1 2">Stock d4-2</strain>
    </source>
</reference>
<dbReference type="InParanoid" id="A0C1U7"/>
<dbReference type="KEGG" id="ptm:GSPATT00034241001"/>
<sequence length="141" mass="16614">MHKEEKVEIITISNRGDIYGVYIQIVGRSSASICQHIYYRLQTNDSSKYTSLQLNYALFHSCKKRNLYIKMRSSSHLCLICIDRAFNSFPQTLNYKGEIRLGLSKRYQEHLINYNQFLELYSRKSQGLQVFKLCGKIPLYK</sequence>
<evidence type="ECO:0000313" key="2">
    <source>
        <dbReference type="Proteomes" id="UP000000600"/>
    </source>
</evidence>
<dbReference type="Proteomes" id="UP000000600">
    <property type="component" value="Unassembled WGS sequence"/>
</dbReference>
<dbReference type="HOGENOM" id="CLU_1829078_0_0_1"/>
<dbReference type="AlphaFoldDB" id="A0C1U7"/>
<protein>
    <submittedName>
        <fullName evidence="1">Uncharacterized protein</fullName>
    </submittedName>
</protein>
<dbReference type="EMBL" id="CT868034">
    <property type="protein sequence ID" value="CAK64764.1"/>
    <property type="molecule type" value="Genomic_DNA"/>
</dbReference>
<accession>A0C1U7</accession>
<organism evidence="1 2">
    <name type="scientific">Paramecium tetraurelia</name>
    <dbReference type="NCBI Taxonomy" id="5888"/>
    <lineage>
        <taxon>Eukaryota</taxon>
        <taxon>Sar</taxon>
        <taxon>Alveolata</taxon>
        <taxon>Ciliophora</taxon>
        <taxon>Intramacronucleata</taxon>
        <taxon>Oligohymenophorea</taxon>
        <taxon>Peniculida</taxon>
        <taxon>Parameciidae</taxon>
        <taxon>Paramecium</taxon>
    </lineage>
</organism>
<proteinExistence type="predicted"/>
<evidence type="ECO:0000313" key="1">
    <source>
        <dbReference type="EMBL" id="CAK64764.1"/>
    </source>
</evidence>
<gene>
    <name evidence="1" type="ORF">GSPATT00034241001</name>
</gene>
<dbReference type="RefSeq" id="XP_001432161.1">
    <property type="nucleotide sequence ID" value="XM_001432124.1"/>
</dbReference>
<dbReference type="GeneID" id="5017947"/>
<name>A0C1U7_PARTE</name>